<organism evidence="3 4">
    <name type="scientific">Brachybacterium aquaticum</name>
    <dbReference type="NCBI Taxonomy" id="1432564"/>
    <lineage>
        <taxon>Bacteria</taxon>
        <taxon>Bacillati</taxon>
        <taxon>Actinomycetota</taxon>
        <taxon>Actinomycetes</taxon>
        <taxon>Micrococcales</taxon>
        <taxon>Dermabacteraceae</taxon>
        <taxon>Brachybacterium</taxon>
    </lineage>
</organism>
<feature type="compositionally biased region" description="Pro residues" evidence="1">
    <location>
        <begin position="1"/>
        <end position="16"/>
    </location>
</feature>
<name>A0A841A9R7_9MICO</name>
<protein>
    <recommendedName>
        <fullName evidence="2">Histone acetyltransferase Rv0428c-like SH3 domain-containing protein</fullName>
    </recommendedName>
</protein>
<proteinExistence type="predicted"/>
<dbReference type="Proteomes" id="UP000588158">
    <property type="component" value="Unassembled WGS sequence"/>
</dbReference>
<dbReference type="InterPro" id="IPR056934">
    <property type="entry name" value="SH3_Rv0428c"/>
</dbReference>
<feature type="region of interest" description="Disordered" evidence="1">
    <location>
        <begin position="1"/>
        <end position="22"/>
    </location>
</feature>
<dbReference type="AlphaFoldDB" id="A0A841A9R7"/>
<sequence>MALPDPSPSPAGAPPPDAHRVRPGWAPFLEVGRRVVLRYAIDRSSTPHGESMTDALGTILGVDDAAVRVMTRRGEVSVPRALVIAAKEVPPPPRRPERVAP</sequence>
<dbReference type="Pfam" id="PF24551">
    <property type="entry name" value="SH3_Rv0428c"/>
    <property type="match status" value="1"/>
</dbReference>
<dbReference type="RefSeq" id="WP_184325354.1">
    <property type="nucleotide sequence ID" value="NZ_JACHLZ010000001.1"/>
</dbReference>
<dbReference type="EMBL" id="JACHLZ010000001">
    <property type="protein sequence ID" value="MBB5831969.1"/>
    <property type="molecule type" value="Genomic_DNA"/>
</dbReference>
<comment type="caution">
    <text evidence="3">The sequence shown here is derived from an EMBL/GenBank/DDBJ whole genome shotgun (WGS) entry which is preliminary data.</text>
</comment>
<evidence type="ECO:0000259" key="2">
    <source>
        <dbReference type="Pfam" id="PF24551"/>
    </source>
</evidence>
<evidence type="ECO:0000313" key="4">
    <source>
        <dbReference type="Proteomes" id="UP000588158"/>
    </source>
</evidence>
<keyword evidence="4" id="KW-1185">Reference proteome</keyword>
<accession>A0A841A9R7</accession>
<gene>
    <name evidence="3" type="ORF">HNR70_001782</name>
</gene>
<evidence type="ECO:0000256" key="1">
    <source>
        <dbReference type="SAM" id="MobiDB-lite"/>
    </source>
</evidence>
<feature type="domain" description="Histone acetyltransferase Rv0428c-like SH3" evidence="2">
    <location>
        <begin position="30"/>
        <end position="87"/>
    </location>
</feature>
<evidence type="ECO:0000313" key="3">
    <source>
        <dbReference type="EMBL" id="MBB5831969.1"/>
    </source>
</evidence>
<reference evidence="3 4" key="1">
    <citation type="submission" date="2020-08" db="EMBL/GenBank/DDBJ databases">
        <title>Sequencing the genomes of 1000 actinobacteria strains.</title>
        <authorList>
            <person name="Klenk H.-P."/>
        </authorList>
    </citation>
    <scope>NUCLEOTIDE SEQUENCE [LARGE SCALE GENOMIC DNA]</scope>
    <source>
        <strain evidence="3 4">DSM 28796</strain>
    </source>
</reference>